<dbReference type="SUPFAM" id="SSF54637">
    <property type="entry name" value="Thioesterase/thiol ester dehydrase-isomerase"/>
    <property type="match status" value="1"/>
</dbReference>
<accession>A0A7S2KLM6</accession>
<dbReference type="PROSITE" id="PS51770">
    <property type="entry name" value="HOTDOG_ACOT"/>
    <property type="match status" value="1"/>
</dbReference>
<evidence type="ECO:0000259" key="3">
    <source>
        <dbReference type="PROSITE" id="PS51770"/>
    </source>
</evidence>
<dbReference type="Pfam" id="PF03061">
    <property type="entry name" value="4HBT"/>
    <property type="match status" value="1"/>
</dbReference>
<dbReference type="InterPro" id="IPR033120">
    <property type="entry name" value="HOTDOG_ACOT"/>
</dbReference>
<dbReference type="GO" id="GO:0006637">
    <property type="term" value="P:acyl-CoA metabolic process"/>
    <property type="evidence" value="ECO:0007669"/>
    <property type="project" value="TreeGrafter"/>
</dbReference>
<dbReference type="CDD" id="cd03442">
    <property type="entry name" value="BFIT_BACH"/>
    <property type="match status" value="1"/>
</dbReference>
<evidence type="ECO:0000313" key="4">
    <source>
        <dbReference type="EMBL" id="CAD9580602.1"/>
    </source>
</evidence>
<dbReference type="PANTHER" id="PTHR11049">
    <property type="entry name" value="ACYL COENZYME A THIOESTER HYDROLASE"/>
    <property type="match status" value="1"/>
</dbReference>
<gene>
    <name evidence="4" type="ORF">BIGN1055_LOCUS1096</name>
</gene>
<feature type="region of interest" description="Disordered" evidence="2">
    <location>
        <begin position="187"/>
        <end position="213"/>
    </location>
</feature>
<evidence type="ECO:0000256" key="1">
    <source>
        <dbReference type="ARBA" id="ARBA00022801"/>
    </source>
</evidence>
<reference evidence="4" key="1">
    <citation type="submission" date="2021-01" db="EMBL/GenBank/DDBJ databases">
        <authorList>
            <person name="Corre E."/>
            <person name="Pelletier E."/>
            <person name="Niang G."/>
            <person name="Scheremetjew M."/>
            <person name="Finn R."/>
            <person name="Kale V."/>
            <person name="Holt S."/>
            <person name="Cochrane G."/>
            <person name="Meng A."/>
            <person name="Brown T."/>
            <person name="Cohen L."/>
        </authorList>
    </citation>
    <scope>NUCLEOTIDE SEQUENCE</scope>
    <source>
        <strain evidence="4">CCMP1258.1</strain>
    </source>
</reference>
<dbReference type="InterPro" id="IPR029069">
    <property type="entry name" value="HotDog_dom_sf"/>
</dbReference>
<dbReference type="GO" id="GO:0009062">
    <property type="term" value="P:fatty acid catabolic process"/>
    <property type="evidence" value="ECO:0007669"/>
    <property type="project" value="TreeGrafter"/>
</dbReference>
<dbReference type="EMBL" id="HBHA01001731">
    <property type="protein sequence ID" value="CAD9580602.1"/>
    <property type="molecule type" value="Transcribed_RNA"/>
</dbReference>
<dbReference type="GO" id="GO:0052816">
    <property type="term" value="F:long-chain fatty acyl-CoA hydrolase activity"/>
    <property type="evidence" value="ECO:0007669"/>
    <property type="project" value="TreeGrafter"/>
</dbReference>
<sequence length="213" mass="23459">MAAATESEVTTCRIMSPDDANPAGNVHGGTIMRMIESAGYVAAMRHLHSQKDSSGSKPSCRAAVTHRLEHMDFLKPIYIGNLAKLQARVIFVKNASLLVEVIVKAEDLTKVSESLCNKAYVWYLSMEKAEEGEDEEKTKLRLFPKGEKWRKSTATPALGKPSTHNDKFLEMYATMYAEREKLRQQVGHGLDDLKKANGQDEMSQRGGGGAGGE</sequence>
<proteinExistence type="predicted"/>
<dbReference type="InterPro" id="IPR040170">
    <property type="entry name" value="Cytosol_ACT"/>
</dbReference>
<dbReference type="GO" id="GO:0005829">
    <property type="term" value="C:cytosol"/>
    <property type="evidence" value="ECO:0007669"/>
    <property type="project" value="TreeGrafter"/>
</dbReference>
<protein>
    <recommendedName>
        <fullName evidence="3">HotDog ACOT-type domain-containing protein</fullName>
    </recommendedName>
</protein>
<dbReference type="InterPro" id="IPR006683">
    <property type="entry name" value="Thioestr_dom"/>
</dbReference>
<name>A0A7S2KLM6_BIGNA</name>
<dbReference type="PANTHER" id="PTHR11049:SF24">
    <property type="entry name" value="CYTOSOLIC ACYL COENZYME A THIOESTER HYDROLASE"/>
    <property type="match status" value="1"/>
</dbReference>
<feature type="compositionally biased region" description="Basic and acidic residues" evidence="2">
    <location>
        <begin position="187"/>
        <end position="198"/>
    </location>
</feature>
<evidence type="ECO:0000256" key="2">
    <source>
        <dbReference type="SAM" id="MobiDB-lite"/>
    </source>
</evidence>
<organism evidence="4">
    <name type="scientific">Bigelowiella natans</name>
    <name type="common">Pedinomonas minutissima</name>
    <name type="synonym">Chlorarachnion sp. (strain CCMP621)</name>
    <dbReference type="NCBI Taxonomy" id="227086"/>
    <lineage>
        <taxon>Eukaryota</taxon>
        <taxon>Sar</taxon>
        <taxon>Rhizaria</taxon>
        <taxon>Cercozoa</taxon>
        <taxon>Chlorarachniophyceae</taxon>
        <taxon>Bigelowiella</taxon>
    </lineage>
</organism>
<feature type="domain" description="HotDog ACOT-type" evidence="3">
    <location>
        <begin position="5"/>
        <end position="129"/>
    </location>
</feature>
<keyword evidence="1" id="KW-0378">Hydrolase</keyword>
<dbReference type="AlphaFoldDB" id="A0A7S2KLM6"/>
<dbReference type="Gene3D" id="3.10.129.10">
    <property type="entry name" value="Hotdog Thioesterase"/>
    <property type="match status" value="1"/>
</dbReference>